<evidence type="ECO:0000313" key="1">
    <source>
        <dbReference type="EMBL" id="OHT15900.1"/>
    </source>
</evidence>
<dbReference type="Proteomes" id="UP000179807">
    <property type="component" value="Unassembled WGS sequence"/>
</dbReference>
<dbReference type="AlphaFoldDB" id="A0A1J4L1Q7"/>
<comment type="caution">
    <text evidence="1">The sequence shown here is derived from an EMBL/GenBank/DDBJ whole genome shotgun (WGS) entry which is preliminary data.</text>
</comment>
<protein>
    <submittedName>
        <fullName evidence="1">Uncharacterized protein</fullName>
    </submittedName>
</protein>
<dbReference type="RefSeq" id="XP_068369036.1">
    <property type="nucleotide sequence ID" value="XM_068514201.1"/>
</dbReference>
<name>A0A1J4L1Q7_9EUKA</name>
<accession>A0A1J4L1Q7</accession>
<dbReference type="EMBL" id="MLAK01000174">
    <property type="protein sequence ID" value="OHT15900.1"/>
    <property type="molecule type" value="Genomic_DNA"/>
</dbReference>
<proteinExistence type="predicted"/>
<dbReference type="VEuPathDB" id="TrichDB:TRFO_42225"/>
<gene>
    <name evidence="1" type="ORF">TRFO_42225</name>
</gene>
<organism evidence="1 2">
    <name type="scientific">Tritrichomonas foetus</name>
    <dbReference type="NCBI Taxonomy" id="1144522"/>
    <lineage>
        <taxon>Eukaryota</taxon>
        <taxon>Metamonada</taxon>
        <taxon>Parabasalia</taxon>
        <taxon>Tritrichomonadida</taxon>
        <taxon>Tritrichomonadidae</taxon>
        <taxon>Tritrichomonas</taxon>
    </lineage>
</organism>
<sequence length="326" mass="38036">MGYIELFSIITKYILQNNNITILSDSASCIETAINEVFTHIISHKICAKHFFDYFLKNFNINYITKEIKEEFYKACRDNLRMPQFLNLFKSHEYDHSNNSKASSYLISNVHKCIVDQNSNSRRCFSISTQQIEMVNSQIKGRGNDTLAMTQQLLNLHQKWITEAQFRKYSQNQMFSHFLVMKISTISQEIFDTSIDSLHSLDENNECICGVKDDTGVPCHKRLRFLIAHSMNYTDDIAERWTTAVHINVFNMNYIESPTIFTDDQSTKHHVYSYPSPDFDNALIRTKLYGTRNAKFRKDLVAFVNDKIANVVFPPCTLRMEVKHKN</sequence>
<dbReference type="GeneID" id="94848905"/>
<reference evidence="1" key="1">
    <citation type="submission" date="2016-10" db="EMBL/GenBank/DDBJ databases">
        <authorList>
            <person name="Benchimol M."/>
            <person name="Almeida L.G."/>
            <person name="Vasconcelos A.T."/>
            <person name="Perreira-Neves A."/>
            <person name="Rosa I.A."/>
            <person name="Tasca T."/>
            <person name="Bogo M.R."/>
            <person name="de Souza W."/>
        </authorList>
    </citation>
    <scope>NUCLEOTIDE SEQUENCE [LARGE SCALE GENOMIC DNA]</scope>
    <source>
        <strain evidence="1">K</strain>
    </source>
</reference>
<keyword evidence="2" id="KW-1185">Reference proteome</keyword>
<evidence type="ECO:0000313" key="2">
    <source>
        <dbReference type="Proteomes" id="UP000179807"/>
    </source>
</evidence>